<accession>A0A382DBA1</accession>
<dbReference type="SUPFAM" id="SSF56349">
    <property type="entry name" value="DNA breaking-rejoining enzymes"/>
    <property type="match status" value="1"/>
</dbReference>
<dbReference type="InterPro" id="IPR011010">
    <property type="entry name" value="DNA_brk_join_enz"/>
</dbReference>
<dbReference type="Pfam" id="PF00589">
    <property type="entry name" value="Phage_integrase"/>
    <property type="match status" value="1"/>
</dbReference>
<dbReference type="PROSITE" id="PS51900">
    <property type="entry name" value="CB"/>
    <property type="match status" value="1"/>
</dbReference>
<dbReference type="PROSITE" id="PS51898">
    <property type="entry name" value="TYR_RECOMBINASE"/>
    <property type="match status" value="1"/>
</dbReference>
<feature type="domain" description="Core-binding (CB)" evidence="4">
    <location>
        <begin position="67"/>
        <end position="158"/>
    </location>
</feature>
<dbReference type="InterPro" id="IPR013762">
    <property type="entry name" value="Integrase-like_cat_sf"/>
</dbReference>
<keyword evidence="1" id="KW-0238">DNA-binding</keyword>
<organism evidence="5">
    <name type="scientific">marine metagenome</name>
    <dbReference type="NCBI Taxonomy" id="408172"/>
    <lineage>
        <taxon>unclassified sequences</taxon>
        <taxon>metagenomes</taxon>
        <taxon>ecological metagenomes</taxon>
    </lineage>
</organism>
<dbReference type="CDD" id="cd00796">
    <property type="entry name" value="INT_Rci_Hp1_C"/>
    <property type="match status" value="1"/>
</dbReference>
<gene>
    <name evidence="5" type="ORF">METZ01_LOCUS188564</name>
</gene>
<proteinExistence type="predicted"/>
<dbReference type="InterPro" id="IPR002104">
    <property type="entry name" value="Integrase_catalytic"/>
</dbReference>
<evidence type="ECO:0000259" key="3">
    <source>
        <dbReference type="PROSITE" id="PS51898"/>
    </source>
</evidence>
<name>A0A382DBA1_9ZZZZ</name>
<reference evidence="5" key="1">
    <citation type="submission" date="2018-05" db="EMBL/GenBank/DDBJ databases">
        <authorList>
            <person name="Lanie J.A."/>
            <person name="Ng W.-L."/>
            <person name="Kazmierczak K.M."/>
            <person name="Andrzejewski T.M."/>
            <person name="Davidsen T.M."/>
            <person name="Wayne K.J."/>
            <person name="Tettelin H."/>
            <person name="Glass J.I."/>
            <person name="Rusch D."/>
            <person name="Podicherti R."/>
            <person name="Tsui H.-C.T."/>
            <person name="Winkler M.E."/>
        </authorList>
    </citation>
    <scope>NUCLEOTIDE SEQUENCE</scope>
</reference>
<evidence type="ECO:0000256" key="1">
    <source>
        <dbReference type="ARBA" id="ARBA00023125"/>
    </source>
</evidence>
<protein>
    <recommendedName>
        <fullName evidence="6">Tyr recombinase domain-containing protein</fullName>
    </recommendedName>
</protein>
<dbReference type="Gene3D" id="1.10.443.10">
    <property type="entry name" value="Intergrase catalytic core"/>
    <property type="match status" value="1"/>
</dbReference>
<dbReference type="GO" id="GO:0015074">
    <property type="term" value="P:DNA integration"/>
    <property type="evidence" value="ECO:0007669"/>
    <property type="project" value="InterPro"/>
</dbReference>
<evidence type="ECO:0008006" key="6">
    <source>
        <dbReference type="Google" id="ProtNLM"/>
    </source>
</evidence>
<dbReference type="InterPro" id="IPR050090">
    <property type="entry name" value="Tyrosine_recombinase_XerCD"/>
</dbReference>
<dbReference type="GO" id="GO:0003677">
    <property type="term" value="F:DNA binding"/>
    <property type="evidence" value="ECO:0007669"/>
    <property type="project" value="UniProtKB-KW"/>
</dbReference>
<keyword evidence="2" id="KW-0233">DNA recombination</keyword>
<dbReference type="PANTHER" id="PTHR30349">
    <property type="entry name" value="PHAGE INTEGRASE-RELATED"/>
    <property type="match status" value="1"/>
</dbReference>
<dbReference type="AlphaFoldDB" id="A0A382DBA1"/>
<dbReference type="PANTHER" id="PTHR30349:SF41">
    <property type="entry name" value="INTEGRASE_RECOMBINASE PROTEIN MJ0367-RELATED"/>
    <property type="match status" value="1"/>
</dbReference>
<feature type="domain" description="Tyr recombinase" evidence="3">
    <location>
        <begin position="180"/>
        <end position="354"/>
    </location>
</feature>
<sequence>MAIPIVNLRKRKLKKGHSYLVDYTINGDRYRQAVGKNKRDAESIKTKIQHELTLGNYDILTKQTKVITLDDLVKDFIEEKRNYIRPKTRNRYTNHFIPFKDFINTFFPKASMNISLIESRHIKECVDYIADGKADQQWEAVTINRMIQLISSLFIYAIKQKYRIDNPTVDVRKLPVQQKDLPEYFSESELQDLWNEITPYWVPFFRFLYYTGLRKGEAINLTWDKVNIKDKSPNIRIVSNSDWKTKTGKLRHMPLNQQATNILKNQKHKNSKYIFISEKGNQVHPNTPYNVLKRALKELKLTGDVHKFRHTFASHLVMKGANIYDVKELLGHSKIEMTEKYSHLSPEHKKKVVSLLK</sequence>
<evidence type="ECO:0000313" key="5">
    <source>
        <dbReference type="EMBL" id="SVB35710.1"/>
    </source>
</evidence>
<evidence type="ECO:0000259" key="4">
    <source>
        <dbReference type="PROSITE" id="PS51900"/>
    </source>
</evidence>
<dbReference type="Gene3D" id="1.10.150.130">
    <property type="match status" value="1"/>
</dbReference>
<evidence type="ECO:0000256" key="2">
    <source>
        <dbReference type="ARBA" id="ARBA00023172"/>
    </source>
</evidence>
<dbReference type="InterPro" id="IPR010998">
    <property type="entry name" value="Integrase_recombinase_N"/>
</dbReference>
<dbReference type="EMBL" id="UINC01038548">
    <property type="protein sequence ID" value="SVB35710.1"/>
    <property type="molecule type" value="Genomic_DNA"/>
</dbReference>
<dbReference type="InterPro" id="IPR044068">
    <property type="entry name" value="CB"/>
</dbReference>
<dbReference type="GO" id="GO:0006310">
    <property type="term" value="P:DNA recombination"/>
    <property type="evidence" value="ECO:0007669"/>
    <property type="project" value="UniProtKB-KW"/>
</dbReference>